<accession>A0AAJ8BZU0</accession>
<name>A0AAJ8BZU0_ASPNG</name>
<dbReference type="RefSeq" id="XP_059605968.1">
    <property type="nucleotide sequence ID" value="XM_059746024.1"/>
</dbReference>
<evidence type="ECO:0000256" key="1">
    <source>
        <dbReference type="SAM" id="MobiDB-lite"/>
    </source>
</evidence>
<feature type="region of interest" description="Disordered" evidence="1">
    <location>
        <begin position="249"/>
        <end position="270"/>
    </location>
</feature>
<proteinExistence type="predicted"/>
<sequence length="270" mass="29545">MSFAAAQRSVRIQRSADDWLQIRMPWVEMGRGEIIEDVVGVCTVWSFSGGVNVILLPFSLSLSSTPDSMSPALIVTLGYGIASSSILQAILHVEASWKHSKATATARTRLSSFATTMPYDYTPETILENSSRTGSVALCKAGWRWLNLPVRVGQELKAVNHSELFTMANHGCREPMNPWRQIEAVDWVALVNPETPVEAGYSAHELPFCITSYSVIGHIPLTGRLKLIGAQPSVWIVVIGWSLEIDSTSSDPRVPGLASSEHELQQSLAI</sequence>
<gene>
    <name evidence="2" type="ORF">An02g00790</name>
</gene>
<dbReference type="GeneID" id="84590197"/>
<organism evidence="2">
    <name type="scientific">Aspergillus niger</name>
    <dbReference type="NCBI Taxonomy" id="5061"/>
    <lineage>
        <taxon>Eukaryota</taxon>
        <taxon>Fungi</taxon>
        <taxon>Dikarya</taxon>
        <taxon>Ascomycota</taxon>
        <taxon>Pezizomycotina</taxon>
        <taxon>Eurotiomycetes</taxon>
        <taxon>Eurotiomycetidae</taxon>
        <taxon>Eurotiales</taxon>
        <taxon>Aspergillaceae</taxon>
        <taxon>Aspergillus</taxon>
        <taxon>Aspergillus subgen. Circumdati</taxon>
    </lineage>
</organism>
<dbReference type="AlphaFoldDB" id="A0AAJ8BZU0"/>
<dbReference type="KEGG" id="ang:An02g00790"/>
<feature type="non-terminal residue" evidence="2">
    <location>
        <position position="270"/>
    </location>
</feature>
<reference evidence="2" key="1">
    <citation type="submission" date="2025-02" db="EMBL/GenBank/DDBJ databases">
        <authorList>
            <consortium name="NCBI Genome Project"/>
        </authorList>
    </citation>
    <scope>NUCLEOTIDE SEQUENCE</scope>
</reference>
<reference evidence="2" key="2">
    <citation type="submission" date="2025-08" db="UniProtKB">
        <authorList>
            <consortium name="RefSeq"/>
        </authorList>
    </citation>
    <scope>IDENTIFICATION</scope>
</reference>
<protein>
    <submittedName>
        <fullName evidence="2">Uncharacterized protein</fullName>
    </submittedName>
</protein>
<evidence type="ECO:0000313" key="2">
    <source>
        <dbReference type="RefSeq" id="XP_059605968.1"/>
    </source>
</evidence>